<accession>A0A2G9QCP3</accession>
<dbReference type="AlphaFoldDB" id="A0A2G9QCP3"/>
<protein>
    <recommendedName>
        <fullName evidence="12">C2H2-type domain-containing protein</fullName>
    </recommendedName>
</protein>
<evidence type="ECO:0000256" key="4">
    <source>
        <dbReference type="ARBA" id="ARBA00022723"/>
    </source>
</evidence>
<evidence type="ECO:0000256" key="10">
    <source>
        <dbReference type="PROSITE-ProRule" id="PRU00042"/>
    </source>
</evidence>
<evidence type="ECO:0000256" key="7">
    <source>
        <dbReference type="ARBA" id="ARBA00022833"/>
    </source>
</evidence>
<comment type="function">
    <text evidence="1">May be involved in transcriptional regulation.</text>
</comment>
<evidence type="ECO:0000256" key="9">
    <source>
        <dbReference type="ARBA" id="ARBA00023242"/>
    </source>
</evidence>
<dbReference type="PROSITE" id="PS50157">
    <property type="entry name" value="ZINC_FINGER_C2H2_2"/>
    <property type="match status" value="2"/>
</dbReference>
<proteinExistence type="inferred from homology"/>
<feature type="non-terminal residue" evidence="13">
    <location>
        <position position="1"/>
    </location>
</feature>
<dbReference type="GO" id="GO:0000978">
    <property type="term" value="F:RNA polymerase II cis-regulatory region sequence-specific DNA binding"/>
    <property type="evidence" value="ECO:0007669"/>
    <property type="project" value="TreeGrafter"/>
</dbReference>
<dbReference type="Proteomes" id="UP000228934">
    <property type="component" value="Unassembled WGS sequence"/>
</dbReference>
<evidence type="ECO:0000256" key="3">
    <source>
        <dbReference type="ARBA" id="ARBA00006991"/>
    </source>
</evidence>
<dbReference type="GO" id="GO:0008270">
    <property type="term" value="F:zinc ion binding"/>
    <property type="evidence" value="ECO:0007669"/>
    <property type="project" value="UniProtKB-KW"/>
</dbReference>
<sequence length="283" mass="32278">TVRDGAGPSYSSYPEEPQTVRDGAGPSYSSYPEEPQTVRDGAILLTDKSFSCTECGKCFPFKSHLIAHKRSHTGEKPYSCPVQECGKCFARKSELVVHQRCHTDGSSNGNPPERCPRPLYSRDSTQEGHTILHHQSEDLRDDNIVVKEEFTERDEEYGVMEEFSEGHMDVTMKTPNNRNPPEKCSRLLYSWGSTQEGHKHAKPDQSGNLSDAKVEVKEEREEEDEEYGVIKVLSERHKDLYKDIMLESPNNRNPPERCPHPLDSRQGEDLMDMKVEDEVEETY</sequence>
<feature type="region of interest" description="Disordered" evidence="11">
    <location>
        <begin position="245"/>
        <end position="283"/>
    </location>
</feature>
<dbReference type="PROSITE" id="PS00028">
    <property type="entry name" value="ZINC_FINGER_C2H2_1"/>
    <property type="match status" value="2"/>
</dbReference>
<name>A0A2G9QCP3_AQUCT</name>
<dbReference type="Pfam" id="PF00096">
    <property type="entry name" value="zf-C2H2"/>
    <property type="match status" value="2"/>
</dbReference>
<dbReference type="SMART" id="SM00355">
    <property type="entry name" value="ZnF_C2H2"/>
    <property type="match status" value="2"/>
</dbReference>
<keyword evidence="8" id="KW-0238">DNA-binding</keyword>
<evidence type="ECO:0000256" key="8">
    <source>
        <dbReference type="ARBA" id="ARBA00023125"/>
    </source>
</evidence>
<feature type="region of interest" description="Disordered" evidence="11">
    <location>
        <begin position="102"/>
        <end position="123"/>
    </location>
</feature>
<keyword evidence="14" id="KW-1185">Reference proteome</keyword>
<evidence type="ECO:0000256" key="1">
    <source>
        <dbReference type="ARBA" id="ARBA00003767"/>
    </source>
</evidence>
<feature type="non-terminal residue" evidence="13">
    <location>
        <position position="283"/>
    </location>
</feature>
<dbReference type="PANTHER" id="PTHR19818">
    <property type="entry name" value="ZINC FINGER PROTEIN ZIC AND GLI"/>
    <property type="match status" value="1"/>
</dbReference>
<evidence type="ECO:0000256" key="5">
    <source>
        <dbReference type="ARBA" id="ARBA00022737"/>
    </source>
</evidence>
<keyword evidence="7" id="KW-0862">Zinc</keyword>
<evidence type="ECO:0000256" key="2">
    <source>
        <dbReference type="ARBA" id="ARBA00004123"/>
    </source>
</evidence>
<dbReference type="InterPro" id="IPR036236">
    <property type="entry name" value="Znf_C2H2_sf"/>
</dbReference>
<dbReference type="Gene3D" id="3.30.160.60">
    <property type="entry name" value="Classic Zinc Finger"/>
    <property type="match status" value="2"/>
</dbReference>
<organism evidence="13 14">
    <name type="scientific">Aquarana catesbeiana</name>
    <name type="common">American bullfrog</name>
    <name type="synonym">Rana catesbeiana</name>
    <dbReference type="NCBI Taxonomy" id="8400"/>
    <lineage>
        <taxon>Eukaryota</taxon>
        <taxon>Metazoa</taxon>
        <taxon>Chordata</taxon>
        <taxon>Craniata</taxon>
        <taxon>Vertebrata</taxon>
        <taxon>Euteleostomi</taxon>
        <taxon>Amphibia</taxon>
        <taxon>Batrachia</taxon>
        <taxon>Anura</taxon>
        <taxon>Neobatrachia</taxon>
        <taxon>Ranoidea</taxon>
        <taxon>Ranidae</taxon>
        <taxon>Aquarana</taxon>
    </lineage>
</organism>
<keyword evidence="4" id="KW-0479">Metal-binding</keyword>
<feature type="region of interest" description="Disordered" evidence="11">
    <location>
        <begin position="195"/>
        <end position="226"/>
    </location>
</feature>
<evidence type="ECO:0000256" key="11">
    <source>
        <dbReference type="SAM" id="MobiDB-lite"/>
    </source>
</evidence>
<dbReference type="GO" id="GO:0045944">
    <property type="term" value="P:positive regulation of transcription by RNA polymerase II"/>
    <property type="evidence" value="ECO:0007669"/>
    <property type="project" value="UniProtKB-ARBA"/>
</dbReference>
<dbReference type="EMBL" id="KZ032771">
    <property type="protein sequence ID" value="PIO13356.1"/>
    <property type="molecule type" value="Genomic_DNA"/>
</dbReference>
<feature type="region of interest" description="Disordered" evidence="11">
    <location>
        <begin position="1"/>
        <end position="35"/>
    </location>
</feature>
<keyword evidence="9" id="KW-0539">Nucleus</keyword>
<dbReference type="SUPFAM" id="SSF57667">
    <property type="entry name" value="beta-beta-alpha zinc fingers"/>
    <property type="match status" value="1"/>
</dbReference>
<dbReference type="InterPro" id="IPR013087">
    <property type="entry name" value="Znf_C2H2_type"/>
</dbReference>
<reference evidence="14" key="1">
    <citation type="journal article" date="2017" name="Nat. Commun.">
        <title>The North American bullfrog draft genome provides insight into hormonal regulation of long noncoding RNA.</title>
        <authorList>
            <person name="Hammond S.A."/>
            <person name="Warren R.L."/>
            <person name="Vandervalk B.P."/>
            <person name="Kucuk E."/>
            <person name="Khan H."/>
            <person name="Gibb E.A."/>
            <person name="Pandoh P."/>
            <person name="Kirk H."/>
            <person name="Zhao Y."/>
            <person name="Jones M."/>
            <person name="Mungall A.J."/>
            <person name="Coope R."/>
            <person name="Pleasance S."/>
            <person name="Moore R.A."/>
            <person name="Holt R.A."/>
            <person name="Round J.M."/>
            <person name="Ohora S."/>
            <person name="Walle B.V."/>
            <person name="Veldhoen N."/>
            <person name="Helbing C.C."/>
            <person name="Birol I."/>
        </authorList>
    </citation>
    <scope>NUCLEOTIDE SEQUENCE [LARGE SCALE GENOMIC DNA]</scope>
</reference>
<evidence type="ECO:0000256" key="6">
    <source>
        <dbReference type="ARBA" id="ARBA00022771"/>
    </source>
</evidence>
<gene>
    <name evidence="13" type="ORF">AB205_0059830</name>
</gene>
<dbReference type="FunFam" id="3.30.160.60:FF:000478">
    <property type="entry name" value="Zinc finger protein 133"/>
    <property type="match status" value="1"/>
</dbReference>
<dbReference type="InterPro" id="IPR050329">
    <property type="entry name" value="GLI_C2H2-zinc-finger"/>
</dbReference>
<dbReference type="FunFam" id="3.30.160.60:FF:000342">
    <property type="entry name" value="zinc finger protein 394"/>
    <property type="match status" value="1"/>
</dbReference>
<comment type="similarity">
    <text evidence="3">Belongs to the krueppel C2H2-type zinc-finger protein family.</text>
</comment>
<evidence type="ECO:0000313" key="14">
    <source>
        <dbReference type="Proteomes" id="UP000228934"/>
    </source>
</evidence>
<comment type="subcellular location">
    <subcellularLocation>
        <location evidence="2">Nucleus</location>
    </subcellularLocation>
</comment>
<feature type="domain" description="C2H2-type" evidence="12">
    <location>
        <begin position="50"/>
        <end position="77"/>
    </location>
</feature>
<evidence type="ECO:0000313" key="13">
    <source>
        <dbReference type="EMBL" id="PIO13356.1"/>
    </source>
</evidence>
<dbReference type="OrthoDB" id="9411774at2759"/>
<keyword evidence="5" id="KW-0677">Repeat</keyword>
<feature type="compositionally biased region" description="Basic and acidic residues" evidence="11">
    <location>
        <begin position="254"/>
        <end position="276"/>
    </location>
</feature>
<feature type="domain" description="C2H2-type" evidence="12">
    <location>
        <begin position="78"/>
        <end position="107"/>
    </location>
</feature>
<dbReference type="GO" id="GO:0005634">
    <property type="term" value="C:nucleus"/>
    <property type="evidence" value="ECO:0007669"/>
    <property type="project" value="UniProtKB-SubCell"/>
</dbReference>
<dbReference type="GO" id="GO:0000981">
    <property type="term" value="F:DNA-binding transcription factor activity, RNA polymerase II-specific"/>
    <property type="evidence" value="ECO:0007669"/>
    <property type="project" value="TreeGrafter"/>
</dbReference>
<keyword evidence="6 10" id="KW-0863">Zinc-finger</keyword>
<dbReference type="PANTHER" id="PTHR19818:SF139">
    <property type="entry name" value="PAIR-RULE PROTEIN ODD-PAIRED"/>
    <property type="match status" value="1"/>
</dbReference>
<evidence type="ECO:0000259" key="12">
    <source>
        <dbReference type="PROSITE" id="PS50157"/>
    </source>
</evidence>